<dbReference type="Gene3D" id="2.60.120.10">
    <property type="entry name" value="Jelly Rolls"/>
    <property type="match status" value="1"/>
</dbReference>
<dbReference type="InterPro" id="IPR000595">
    <property type="entry name" value="cNMP-bd_dom"/>
</dbReference>
<proteinExistence type="predicted"/>
<evidence type="ECO:0000313" key="3">
    <source>
        <dbReference type="Proteomes" id="UP000782312"/>
    </source>
</evidence>
<dbReference type="InterPro" id="IPR018490">
    <property type="entry name" value="cNMP-bd_dom_sf"/>
</dbReference>
<accession>A0A932MNG0</accession>
<feature type="domain" description="Cyclic nucleotide-binding" evidence="1">
    <location>
        <begin position="33"/>
        <end position="123"/>
    </location>
</feature>
<dbReference type="CDD" id="cd00038">
    <property type="entry name" value="CAP_ED"/>
    <property type="match status" value="1"/>
</dbReference>
<reference evidence="2" key="1">
    <citation type="submission" date="2020-07" db="EMBL/GenBank/DDBJ databases">
        <title>Huge and variable diversity of episymbiotic CPR bacteria and DPANN archaea in groundwater ecosystems.</title>
        <authorList>
            <person name="He C.Y."/>
            <person name="Keren R."/>
            <person name="Whittaker M."/>
            <person name="Farag I.F."/>
            <person name="Doudna J."/>
            <person name="Cate J.H.D."/>
            <person name="Banfield J.F."/>
        </authorList>
    </citation>
    <scope>NUCLEOTIDE SEQUENCE</scope>
    <source>
        <strain evidence="2">NC_groundwater_763_Ag_S-0.2um_68_21</strain>
    </source>
</reference>
<dbReference type="AlphaFoldDB" id="A0A932MNG0"/>
<name>A0A932MNG0_UNCTE</name>
<dbReference type="PRINTS" id="PR00103">
    <property type="entry name" value="CAMPKINASE"/>
</dbReference>
<dbReference type="Proteomes" id="UP000782312">
    <property type="component" value="Unassembled WGS sequence"/>
</dbReference>
<protein>
    <submittedName>
        <fullName evidence="2">Cyclic nucleotide-binding domain-containing protein</fullName>
    </submittedName>
</protein>
<dbReference type="GO" id="GO:0005829">
    <property type="term" value="C:cytosol"/>
    <property type="evidence" value="ECO:0007669"/>
    <property type="project" value="TreeGrafter"/>
</dbReference>
<dbReference type="SUPFAM" id="SSF51206">
    <property type="entry name" value="cAMP-binding domain-like"/>
    <property type="match status" value="1"/>
</dbReference>
<evidence type="ECO:0000259" key="1">
    <source>
        <dbReference type="PROSITE" id="PS50042"/>
    </source>
</evidence>
<organism evidence="2 3">
    <name type="scientific">Tectimicrobiota bacterium</name>
    <dbReference type="NCBI Taxonomy" id="2528274"/>
    <lineage>
        <taxon>Bacteria</taxon>
        <taxon>Pseudomonadati</taxon>
        <taxon>Nitrospinota/Tectimicrobiota group</taxon>
        <taxon>Candidatus Tectimicrobiota</taxon>
    </lineage>
</organism>
<dbReference type="Pfam" id="PF00027">
    <property type="entry name" value="cNMP_binding"/>
    <property type="match status" value="1"/>
</dbReference>
<dbReference type="InterPro" id="IPR014710">
    <property type="entry name" value="RmlC-like_jellyroll"/>
</dbReference>
<dbReference type="SMART" id="SM00100">
    <property type="entry name" value="cNMP"/>
    <property type="match status" value="1"/>
</dbReference>
<dbReference type="PROSITE" id="PS00889">
    <property type="entry name" value="CNMP_BINDING_2"/>
    <property type="match status" value="1"/>
</dbReference>
<gene>
    <name evidence="2" type="ORF">HYZ11_17075</name>
</gene>
<comment type="caution">
    <text evidence="2">The sequence shown here is derived from an EMBL/GenBank/DDBJ whole genome shotgun (WGS) entry which is preliminary data.</text>
</comment>
<dbReference type="PANTHER" id="PTHR11635">
    <property type="entry name" value="CAMP-DEPENDENT PROTEIN KINASE REGULATORY CHAIN"/>
    <property type="match status" value="1"/>
</dbReference>
<dbReference type="PANTHER" id="PTHR11635:SF152">
    <property type="entry name" value="CAMP-DEPENDENT PROTEIN KINASE TYPE I REGULATORY SUBUNIT-RELATED"/>
    <property type="match status" value="1"/>
</dbReference>
<evidence type="ECO:0000313" key="2">
    <source>
        <dbReference type="EMBL" id="MBI3129324.1"/>
    </source>
</evidence>
<dbReference type="PROSITE" id="PS50042">
    <property type="entry name" value="CNMP_BINDING_3"/>
    <property type="match status" value="1"/>
</dbReference>
<dbReference type="InterPro" id="IPR050503">
    <property type="entry name" value="cAMP-dep_PK_reg_su-like"/>
</dbReference>
<dbReference type="InterPro" id="IPR018488">
    <property type="entry name" value="cNMP-bd_CS"/>
</dbReference>
<dbReference type="EMBL" id="JACPUR010000040">
    <property type="protein sequence ID" value="MBI3129324.1"/>
    <property type="molecule type" value="Genomic_DNA"/>
</dbReference>
<dbReference type="GO" id="GO:0005952">
    <property type="term" value="C:cAMP-dependent protein kinase complex"/>
    <property type="evidence" value="ECO:0007669"/>
    <property type="project" value="InterPro"/>
</dbReference>
<sequence>MGMGVPGHWDMQPHELTDVQRHLVQKLQMNYHFFSEMTGEEIAAFLRLCKQVAFEKGQSIFRQGESAKDFYLVISGEVSITIQDREVARLGPGHVFGEMSLLERIPRTASAAAAEPVRLFAISASVMSEKTPNLAYKVLLGVAQEMSEKLRESNAHLGAS</sequence>